<feature type="transmembrane region" description="Helical" evidence="5">
    <location>
        <begin position="45"/>
        <end position="66"/>
    </location>
</feature>
<dbReference type="EMBL" id="LUKE01000001">
    <property type="protein sequence ID" value="KYG66110.1"/>
    <property type="molecule type" value="Genomic_DNA"/>
</dbReference>
<keyword evidence="8" id="KW-1185">Reference proteome</keyword>
<dbReference type="RefSeq" id="WP_061833676.1">
    <property type="nucleotide sequence ID" value="NZ_LUKE01000001.1"/>
</dbReference>
<dbReference type="GO" id="GO:0016020">
    <property type="term" value="C:membrane"/>
    <property type="evidence" value="ECO:0007669"/>
    <property type="project" value="UniProtKB-SubCell"/>
</dbReference>
<feature type="transmembrane region" description="Helical" evidence="5">
    <location>
        <begin position="203"/>
        <end position="220"/>
    </location>
</feature>
<keyword evidence="3 5" id="KW-1133">Transmembrane helix</keyword>
<feature type="domain" description="O-antigen ligase-related" evidence="6">
    <location>
        <begin position="209"/>
        <end position="354"/>
    </location>
</feature>
<keyword evidence="4 5" id="KW-0472">Membrane</keyword>
<dbReference type="OrthoDB" id="5288673at2"/>
<dbReference type="AlphaFoldDB" id="A0A150WNW2"/>
<feature type="transmembrane region" description="Helical" evidence="5">
    <location>
        <begin position="249"/>
        <end position="270"/>
    </location>
</feature>
<dbReference type="Pfam" id="PF04932">
    <property type="entry name" value="Wzy_C"/>
    <property type="match status" value="1"/>
</dbReference>
<reference evidence="7 8" key="1">
    <citation type="submission" date="2016-03" db="EMBL/GenBank/DDBJ databases">
        <authorList>
            <person name="Ploux O."/>
        </authorList>
    </citation>
    <scope>NUCLEOTIDE SEQUENCE [LARGE SCALE GENOMIC DNA]</scope>
    <source>
        <strain evidence="7 8">R0</strain>
    </source>
</reference>
<feature type="transmembrane region" description="Helical" evidence="5">
    <location>
        <begin position="176"/>
        <end position="196"/>
    </location>
</feature>
<organism evidence="7 8">
    <name type="scientific">Bdellovibrio bacteriovorus</name>
    <dbReference type="NCBI Taxonomy" id="959"/>
    <lineage>
        <taxon>Bacteria</taxon>
        <taxon>Pseudomonadati</taxon>
        <taxon>Bdellovibrionota</taxon>
        <taxon>Bdellovibrionia</taxon>
        <taxon>Bdellovibrionales</taxon>
        <taxon>Pseudobdellovibrionaceae</taxon>
        <taxon>Bdellovibrio</taxon>
    </lineage>
</organism>
<evidence type="ECO:0000256" key="5">
    <source>
        <dbReference type="SAM" id="Phobius"/>
    </source>
</evidence>
<evidence type="ECO:0000256" key="2">
    <source>
        <dbReference type="ARBA" id="ARBA00022692"/>
    </source>
</evidence>
<gene>
    <name evidence="7" type="ORF">AZI86_03335</name>
</gene>
<evidence type="ECO:0000313" key="8">
    <source>
        <dbReference type="Proteomes" id="UP000075320"/>
    </source>
</evidence>
<dbReference type="InterPro" id="IPR051533">
    <property type="entry name" value="WaaL-like"/>
</dbReference>
<protein>
    <recommendedName>
        <fullName evidence="6">O-antigen ligase-related domain-containing protein</fullName>
    </recommendedName>
</protein>
<comment type="subcellular location">
    <subcellularLocation>
        <location evidence="1">Membrane</location>
        <topology evidence="1">Multi-pass membrane protein</topology>
    </subcellularLocation>
</comment>
<feature type="transmembrane region" description="Helical" evidence="5">
    <location>
        <begin position="226"/>
        <end position="242"/>
    </location>
</feature>
<feature type="transmembrane region" description="Helical" evidence="5">
    <location>
        <begin position="340"/>
        <end position="369"/>
    </location>
</feature>
<feature type="transmembrane region" description="Helical" evidence="5">
    <location>
        <begin position="381"/>
        <end position="401"/>
    </location>
</feature>
<dbReference type="Proteomes" id="UP000075320">
    <property type="component" value="Unassembled WGS sequence"/>
</dbReference>
<feature type="transmembrane region" description="Helical" evidence="5">
    <location>
        <begin position="78"/>
        <end position="96"/>
    </location>
</feature>
<evidence type="ECO:0000256" key="4">
    <source>
        <dbReference type="ARBA" id="ARBA00023136"/>
    </source>
</evidence>
<feature type="transmembrane region" description="Helical" evidence="5">
    <location>
        <begin position="12"/>
        <end position="33"/>
    </location>
</feature>
<name>A0A150WNW2_BDEBC</name>
<evidence type="ECO:0000256" key="3">
    <source>
        <dbReference type="ARBA" id="ARBA00022989"/>
    </source>
</evidence>
<feature type="transmembrane region" description="Helical" evidence="5">
    <location>
        <begin position="144"/>
        <end position="164"/>
    </location>
</feature>
<evidence type="ECO:0000259" key="6">
    <source>
        <dbReference type="Pfam" id="PF04932"/>
    </source>
</evidence>
<evidence type="ECO:0000313" key="7">
    <source>
        <dbReference type="EMBL" id="KYG66110.1"/>
    </source>
</evidence>
<accession>A0A150WNW2</accession>
<dbReference type="InterPro" id="IPR007016">
    <property type="entry name" value="O-antigen_ligase-rel_domated"/>
</dbReference>
<sequence>MIKARDGRILFLIKALVAMIFIAKISLGSFLPVPRNFSFILFQAGLHPVVNVFLCVLFGVPLLLLFLKVRDRYSLSPFYKLFLFLLTLTLSVQTVLQTHFVNTQESTILQLGAAGMAIFMIMVYGVAIPSLWSPEDFVRFVQRWSGTLVLISLALLLVAPGAVFKGGRFIGIFKHIPHMVTCATIAFVFSLGTFLVETKSKHKIWNALIIFTSFVAVVLTGTRSSAAAALLAFVVTMIMHKTQSNQGRIFKFAFISLFVTFTLFFGPTVYEFAQGIATGQNSLGNREAQDGVASRWEEVERGSEIFMEEPWLGHGLLSKFAAGNDVDVSNYNAMKDPHNIFISAGVIGGWPFLALSGFALLIMTIGALKTLMVSDISKRQIAIYLLAHIPILVIYHVHLSIGGMADRMYWMVFGFVAASTLRSIQNQTLTKN</sequence>
<dbReference type="PANTHER" id="PTHR37422:SF13">
    <property type="entry name" value="LIPOPOLYSACCHARIDE BIOSYNTHESIS PROTEIN PA4999-RELATED"/>
    <property type="match status" value="1"/>
</dbReference>
<comment type="caution">
    <text evidence="7">The sequence shown here is derived from an EMBL/GenBank/DDBJ whole genome shotgun (WGS) entry which is preliminary data.</text>
</comment>
<dbReference type="PANTHER" id="PTHR37422">
    <property type="entry name" value="TEICHURONIC ACID BIOSYNTHESIS PROTEIN TUAE"/>
    <property type="match status" value="1"/>
</dbReference>
<feature type="transmembrane region" description="Helical" evidence="5">
    <location>
        <begin position="108"/>
        <end position="132"/>
    </location>
</feature>
<keyword evidence="2 5" id="KW-0812">Transmembrane</keyword>
<evidence type="ECO:0000256" key="1">
    <source>
        <dbReference type="ARBA" id="ARBA00004141"/>
    </source>
</evidence>
<proteinExistence type="predicted"/>